<gene>
    <name evidence="10" type="ORF">LADA_0G10000G</name>
</gene>
<dbReference type="GO" id="GO:1990304">
    <property type="term" value="C:MUB1-RAD6-UBR2 ubiquitin ligase complex"/>
    <property type="evidence" value="ECO:0007669"/>
    <property type="project" value="EnsemblFungi"/>
</dbReference>
<dbReference type="GO" id="GO:0007163">
    <property type="term" value="P:establishment or maintenance of cell polarity"/>
    <property type="evidence" value="ECO:0007669"/>
    <property type="project" value="TreeGrafter"/>
</dbReference>
<dbReference type="EMBL" id="LT598457">
    <property type="protein sequence ID" value="SCU94648.1"/>
    <property type="molecule type" value="Genomic_DNA"/>
</dbReference>
<sequence length="560" mass="64019">MRDSNHRCISLNRSSVTITSTVYDRRGLNCTSEIPLINSLNHLTYLTSNSAKVRETLATDGALIRLVSILHDCHVSLDEWPALEIKNDLNIVQQVERERKLAMIAWKWTLAFQCLVLTGTRGTEQIRKQVVSSGVIPILATVLDNYLLIEKGHDFIKDKPLRFDFKNSQFDQDCDLSSEIDLEGILLRYKRLATPEIMQLNTSFSELWESTMNNLESGKECDTYENIAVPIPRTFFWGKIVPKADDVIWSLQLLAFISKYTHLKPHLQNVQLVKTLSLRGALSIAEKRYEPAFGISGLEISSKNEKMPELKPPSNVNTDETPIDFTDPLLIDMQSHCKKLGQVITFHSANSAPKNCNQNRHGIDKRSEMYHLKQEFEHKWNYATYPKILDDQSFQHIKHAPTLNLFPLVERFTVKKENEKDMTYWSSVIMRNSCRKNENTGVRQCANFACGKWEDFPKRFAKCRRCKKTKYCSRECQLHSWNYHRYWCQEVSSSAGQVAGATIGEGTTSNQPQSATDSITESATAETPNVDNDRALLTTSDDNTGMSHRMEHGPTLQDRT</sequence>
<keyword evidence="5 7" id="KW-0863">Zinc-finger</keyword>
<evidence type="ECO:0000256" key="5">
    <source>
        <dbReference type="ARBA" id="ARBA00022771"/>
    </source>
</evidence>
<keyword evidence="11" id="KW-1185">Reference proteome</keyword>
<evidence type="ECO:0000313" key="11">
    <source>
        <dbReference type="Proteomes" id="UP000190274"/>
    </source>
</evidence>
<evidence type="ECO:0000259" key="9">
    <source>
        <dbReference type="PROSITE" id="PS50865"/>
    </source>
</evidence>
<dbReference type="OrthoDB" id="5594178at2759"/>
<dbReference type="GO" id="GO:0005737">
    <property type="term" value="C:cytoplasm"/>
    <property type="evidence" value="ECO:0007669"/>
    <property type="project" value="UniProtKB-SubCell"/>
</dbReference>
<evidence type="ECO:0000256" key="7">
    <source>
        <dbReference type="PROSITE-ProRule" id="PRU00134"/>
    </source>
</evidence>
<dbReference type="SUPFAM" id="SSF144232">
    <property type="entry name" value="HIT/MYND zinc finger-like"/>
    <property type="match status" value="1"/>
</dbReference>
<feature type="compositionally biased region" description="Polar residues" evidence="8">
    <location>
        <begin position="537"/>
        <end position="546"/>
    </location>
</feature>
<dbReference type="PROSITE" id="PS50865">
    <property type="entry name" value="ZF_MYND_2"/>
    <property type="match status" value="1"/>
</dbReference>
<evidence type="ECO:0000256" key="6">
    <source>
        <dbReference type="ARBA" id="ARBA00022833"/>
    </source>
</evidence>
<protein>
    <submittedName>
        <fullName evidence="10">LADA_0G10000g1_1</fullName>
    </submittedName>
</protein>
<evidence type="ECO:0000256" key="3">
    <source>
        <dbReference type="ARBA" id="ARBA00022490"/>
    </source>
</evidence>
<dbReference type="Proteomes" id="UP000190274">
    <property type="component" value="Chromosome G"/>
</dbReference>
<reference evidence="11" key="1">
    <citation type="submission" date="2016-03" db="EMBL/GenBank/DDBJ databases">
        <authorList>
            <person name="Devillers H."/>
        </authorList>
    </citation>
    <scope>NUCLEOTIDE SEQUENCE [LARGE SCALE GENOMIC DNA]</scope>
</reference>
<feature type="compositionally biased region" description="Polar residues" evidence="8">
    <location>
        <begin position="505"/>
        <end position="530"/>
    </location>
</feature>
<evidence type="ECO:0000313" key="10">
    <source>
        <dbReference type="EMBL" id="SCU94648.1"/>
    </source>
</evidence>
<name>A0A1G4JUY8_9SACH</name>
<feature type="domain" description="MYND-type" evidence="9">
    <location>
        <begin position="447"/>
        <end position="488"/>
    </location>
</feature>
<dbReference type="AlphaFoldDB" id="A0A1G4JUY8"/>
<dbReference type="GO" id="GO:0008270">
    <property type="term" value="F:zinc ion binding"/>
    <property type="evidence" value="ECO:0007669"/>
    <property type="project" value="UniProtKB-KW"/>
</dbReference>
<evidence type="ECO:0000256" key="8">
    <source>
        <dbReference type="SAM" id="MobiDB-lite"/>
    </source>
</evidence>
<dbReference type="Gene3D" id="6.10.140.2220">
    <property type="match status" value="1"/>
</dbReference>
<dbReference type="PANTHER" id="PTHR47442:SF1">
    <property type="entry name" value="MYND-TYPE ZINC FINGER PROTEIN MUB1"/>
    <property type="match status" value="1"/>
</dbReference>
<dbReference type="GO" id="GO:0006511">
    <property type="term" value="P:ubiquitin-dependent protein catabolic process"/>
    <property type="evidence" value="ECO:0007669"/>
    <property type="project" value="EnsemblFungi"/>
</dbReference>
<comment type="similarity">
    <text evidence="2">Belongs to the MUB1/samB family.</text>
</comment>
<evidence type="ECO:0000256" key="1">
    <source>
        <dbReference type="ARBA" id="ARBA00004496"/>
    </source>
</evidence>
<dbReference type="GO" id="GO:0016567">
    <property type="term" value="P:protein ubiquitination"/>
    <property type="evidence" value="ECO:0007669"/>
    <property type="project" value="EnsemblFungi"/>
</dbReference>
<dbReference type="PANTHER" id="PTHR47442">
    <property type="entry name" value="MYND-TYPE ZINC FINGER PROTEIN MUB1"/>
    <property type="match status" value="1"/>
</dbReference>
<proteinExistence type="inferred from homology"/>
<comment type="subcellular location">
    <subcellularLocation>
        <location evidence="1">Cytoplasm</location>
    </subcellularLocation>
</comment>
<dbReference type="InterPro" id="IPR051664">
    <property type="entry name" value="MYND-type_zinc_finger"/>
</dbReference>
<organism evidence="10 11">
    <name type="scientific">Lachancea dasiensis</name>
    <dbReference type="NCBI Taxonomy" id="1072105"/>
    <lineage>
        <taxon>Eukaryota</taxon>
        <taxon>Fungi</taxon>
        <taxon>Dikarya</taxon>
        <taxon>Ascomycota</taxon>
        <taxon>Saccharomycotina</taxon>
        <taxon>Saccharomycetes</taxon>
        <taxon>Saccharomycetales</taxon>
        <taxon>Saccharomycetaceae</taxon>
        <taxon>Lachancea</taxon>
    </lineage>
</organism>
<feature type="region of interest" description="Disordered" evidence="8">
    <location>
        <begin position="501"/>
        <end position="560"/>
    </location>
</feature>
<dbReference type="InterPro" id="IPR002893">
    <property type="entry name" value="Znf_MYND"/>
</dbReference>
<evidence type="ECO:0000256" key="2">
    <source>
        <dbReference type="ARBA" id="ARBA00010655"/>
    </source>
</evidence>
<keyword evidence="3" id="KW-0963">Cytoplasm</keyword>
<evidence type="ECO:0000256" key="4">
    <source>
        <dbReference type="ARBA" id="ARBA00022723"/>
    </source>
</evidence>
<accession>A0A1G4JUY8</accession>
<dbReference type="Pfam" id="PF01753">
    <property type="entry name" value="zf-MYND"/>
    <property type="match status" value="1"/>
</dbReference>
<feature type="compositionally biased region" description="Basic and acidic residues" evidence="8">
    <location>
        <begin position="548"/>
        <end position="560"/>
    </location>
</feature>
<keyword evidence="6" id="KW-0862">Zinc</keyword>
<keyword evidence="4" id="KW-0479">Metal-binding</keyword>